<dbReference type="GO" id="GO:0016758">
    <property type="term" value="F:hexosyltransferase activity"/>
    <property type="evidence" value="ECO:0007669"/>
    <property type="project" value="UniProtKB-ARBA"/>
</dbReference>
<evidence type="ECO:0000313" key="2">
    <source>
        <dbReference type="EMBL" id="RAJ33457.1"/>
    </source>
</evidence>
<dbReference type="OrthoDB" id="9802649at2"/>
<dbReference type="InterPro" id="IPR001173">
    <property type="entry name" value="Glyco_trans_2-like"/>
</dbReference>
<gene>
    <name evidence="2" type="ORF">LY11_01506</name>
</gene>
<dbReference type="CDD" id="cd04196">
    <property type="entry name" value="GT_2_like_d"/>
    <property type="match status" value="1"/>
</dbReference>
<evidence type="ECO:0000259" key="1">
    <source>
        <dbReference type="Pfam" id="PF00535"/>
    </source>
</evidence>
<accession>A0A327T6M2</accession>
<dbReference type="Pfam" id="PF00535">
    <property type="entry name" value="Glycos_transf_2"/>
    <property type="match status" value="1"/>
</dbReference>
<dbReference type="AlphaFoldDB" id="A0A327T6M2"/>
<comment type="caution">
    <text evidence="2">The sequence shown here is derived from an EMBL/GenBank/DDBJ whole genome shotgun (WGS) entry which is preliminary data.</text>
</comment>
<protein>
    <submittedName>
        <fullName evidence="2">Glycosyltransferase involved in cell wall biosynthesis</fullName>
    </submittedName>
</protein>
<dbReference type="Gene3D" id="3.90.550.10">
    <property type="entry name" value="Spore Coat Polysaccharide Biosynthesis Protein SpsA, Chain A"/>
    <property type="match status" value="1"/>
</dbReference>
<dbReference type="Proteomes" id="UP000249754">
    <property type="component" value="Unassembled WGS sequence"/>
</dbReference>
<name>A0A327T6M2_9SPHI</name>
<dbReference type="EMBL" id="QLLR01000004">
    <property type="protein sequence ID" value="RAJ33457.1"/>
    <property type="molecule type" value="Genomic_DNA"/>
</dbReference>
<sequence length="242" mass="27648">MINISVCMATYNGEKFIFDQLSSILQQLGNEDEVIVSDDLSKDRTIEIVKSFNDKRIKIFLNSKNLGFSKNFENALSKARGGIIFIADQDDVWNPDKVIKMQRALEYADMVVSDAEIVDTNLKHLYPSHFVLNGTRRGFLNAFLRNRYVGACMAFKRELLDKALPLPANNKLCAYDCWFAVIGEYFFKVVLINEPLIKYRRHGGNASSGGGVSPNSFIKKIKMRMYMLQQLLKRKINITLNN</sequence>
<dbReference type="SUPFAM" id="SSF53448">
    <property type="entry name" value="Nucleotide-diphospho-sugar transferases"/>
    <property type="match status" value="1"/>
</dbReference>
<feature type="domain" description="Glycosyltransferase 2-like" evidence="1">
    <location>
        <begin position="5"/>
        <end position="162"/>
    </location>
</feature>
<organism evidence="2 3">
    <name type="scientific">Pedobacter cryoconitis</name>
    <dbReference type="NCBI Taxonomy" id="188932"/>
    <lineage>
        <taxon>Bacteria</taxon>
        <taxon>Pseudomonadati</taxon>
        <taxon>Bacteroidota</taxon>
        <taxon>Sphingobacteriia</taxon>
        <taxon>Sphingobacteriales</taxon>
        <taxon>Sphingobacteriaceae</taxon>
        <taxon>Pedobacter</taxon>
    </lineage>
</organism>
<proteinExistence type="predicted"/>
<keyword evidence="2" id="KW-0808">Transferase</keyword>
<dbReference type="PANTHER" id="PTHR22916">
    <property type="entry name" value="GLYCOSYLTRANSFERASE"/>
    <property type="match status" value="1"/>
</dbReference>
<evidence type="ECO:0000313" key="3">
    <source>
        <dbReference type="Proteomes" id="UP000249754"/>
    </source>
</evidence>
<reference evidence="2 3" key="1">
    <citation type="submission" date="2018-06" db="EMBL/GenBank/DDBJ databases">
        <title>Genomic Encyclopedia of Archaeal and Bacterial Type Strains, Phase II (KMG-II): from individual species to whole genera.</title>
        <authorList>
            <person name="Goeker M."/>
        </authorList>
    </citation>
    <scope>NUCLEOTIDE SEQUENCE [LARGE SCALE GENOMIC DNA]</scope>
    <source>
        <strain evidence="2 3">DSM 14825</strain>
    </source>
</reference>
<dbReference type="PANTHER" id="PTHR22916:SF3">
    <property type="entry name" value="UDP-GLCNAC:BETAGAL BETA-1,3-N-ACETYLGLUCOSAMINYLTRANSFERASE-LIKE PROTEIN 1"/>
    <property type="match status" value="1"/>
</dbReference>
<dbReference type="InterPro" id="IPR029044">
    <property type="entry name" value="Nucleotide-diphossugar_trans"/>
</dbReference>